<keyword evidence="2" id="KW-1185">Reference proteome</keyword>
<evidence type="ECO:0000313" key="1">
    <source>
        <dbReference type="EMBL" id="EAZ90575.1"/>
    </source>
</evidence>
<gene>
    <name evidence="1" type="ORF">CY0110_20298</name>
</gene>
<dbReference type="EMBL" id="AAXW01000023">
    <property type="protein sequence ID" value="EAZ90575.1"/>
    <property type="molecule type" value="Genomic_DNA"/>
</dbReference>
<name>A3ISK5_9CHRO</name>
<sequence length="39" mass="3903">MGVLPSDGSGGGLGGILVMSPYTTGSVDPLTNLTQIFCF</sequence>
<dbReference type="AlphaFoldDB" id="A3ISK5"/>
<evidence type="ECO:0000313" key="2">
    <source>
        <dbReference type="Proteomes" id="UP000003781"/>
    </source>
</evidence>
<dbReference type="Proteomes" id="UP000003781">
    <property type="component" value="Unassembled WGS sequence"/>
</dbReference>
<organism evidence="1 2">
    <name type="scientific">Crocosphaera chwakensis CCY0110</name>
    <dbReference type="NCBI Taxonomy" id="391612"/>
    <lineage>
        <taxon>Bacteria</taxon>
        <taxon>Bacillati</taxon>
        <taxon>Cyanobacteriota</taxon>
        <taxon>Cyanophyceae</taxon>
        <taxon>Oscillatoriophycideae</taxon>
        <taxon>Chroococcales</taxon>
        <taxon>Aphanothecaceae</taxon>
        <taxon>Crocosphaera</taxon>
        <taxon>Crocosphaera chwakensis</taxon>
    </lineage>
</organism>
<proteinExistence type="predicted"/>
<reference evidence="1 2" key="1">
    <citation type="submission" date="2007-03" db="EMBL/GenBank/DDBJ databases">
        <authorList>
            <person name="Stal L."/>
            <person name="Ferriera S."/>
            <person name="Johnson J."/>
            <person name="Kravitz S."/>
            <person name="Beeson K."/>
            <person name="Sutton G."/>
            <person name="Rogers Y.-H."/>
            <person name="Friedman R."/>
            <person name="Frazier M."/>
            <person name="Venter J.C."/>
        </authorList>
    </citation>
    <scope>NUCLEOTIDE SEQUENCE [LARGE SCALE GENOMIC DNA]</scope>
    <source>
        <strain evidence="1 2">CCY0110</strain>
    </source>
</reference>
<comment type="caution">
    <text evidence="1">The sequence shown here is derived from an EMBL/GenBank/DDBJ whole genome shotgun (WGS) entry which is preliminary data.</text>
</comment>
<accession>A3ISK5</accession>
<protein>
    <submittedName>
        <fullName evidence="1">Uncharacterized protein</fullName>
    </submittedName>
</protein>